<dbReference type="InterPro" id="IPR046673">
    <property type="entry name" value="ToxA_N"/>
</dbReference>
<protein>
    <recommendedName>
        <fullName evidence="2">Dermonecrotic toxin N-terminal domain-containing protein</fullName>
    </recommendedName>
</protein>
<name>Q3K7D1_PSEPF</name>
<evidence type="ECO:0000256" key="1">
    <source>
        <dbReference type="SAM" id="MobiDB-lite"/>
    </source>
</evidence>
<dbReference type="Proteomes" id="UP000002704">
    <property type="component" value="Chromosome"/>
</dbReference>
<dbReference type="Pfam" id="PF20178">
    <property type="entry name" value="ToxA_N"/>
    <property type="match status" value="1"/>
</dbReference>
<dbReference type="CDD" id="cd14729">
    <property type="entry name" value="RtxA-like"/>
    <property type="match status" value="1"/>
</dbReference>
<feature type="region of interest" description="Disordered" evidence="1">
    <location>
        <begin position="620"/>
        <end position="644"/>
    </location>
</feature>
<gene>
    <name evidence="3" type="ordered locus">Pfl01_4586</name>
</gene>
<dbReference type="SUPFAM" id="SSF159501">
    <property type="entry name" value="EreA/ChaN-like"/>
    <property type="match status" value="1"/>
</dbReference>
<dbReference type="HOGENOM" id="CLU_302652_0_0_6"/>
<sequence length="1047" mass="117214">MYRTPLERVDHPSLPSQGIERMNPTEQRPLPNDADRAALKVMATQVITACPSLNDTARQIAIEMLARHGLTGLDPDHVYYHRFRTAQSLSTSFTGWQHYGEKPYESLTLTQLVIHRFRATDQDNADLLDVYGGFYSAGPDTENFDTTNEVRLHGNEVLDDFWNINFSERYRNELQSFWDQHSREFRTLAKCNFLGKAVEAREFGHLNDEDFQTAISAVIGLLSWPVSLHSLQTEFIPGHGLRVCTLDIDGRMATDILRIIDSTGRQILYVPGDNQPFHVLDTPTDMHWWALQQLNEKAPRELFLKHFSLADRHWMTEHISDLMNRLVSTWGHSDHHLINRNDHTVTVDAFSWLRDCAHSAMFAEADLSLTSNGDLRKKLWIGYLSAGLKVFGPMAVVGWPVALPVIGASLADMGLNIDKAVNGKTSAERKEGVLGAVFSGIDALFNIPFLKGTGSLAELDMPSEAIEASELTEADTAAELEPEQPNDIVPVLPEQPSVISEPVQASQIPQRFQSNAILDGLDPVTEPGKYRGIYRLDTDPPYAIQMNDTAYCVRYFNDSLGGGFWAIIDPAKPNQLIHAIPVRLNSEGLWERMTQLGLKGGGQCLGRQCTVDVALELDTREPSPAEPEPLVTQPGPSNPAPSEPLNIRLVKTPYAVDPQREFELRRWALQLRETHIQLRIGPDGGLIAPDRYALYFADKARALRISARRFYKNLPWANLPPRPPIPAITSSMTFMEFVAQALKEAPGLVIGETPGRITSMRLIIENMPALAREGVKTLYVRRLLSDFAQADLNAYFKSGVMSEDLQQYLSRLGTDPAGRFDELALVKSARENGIRVQATDCAASYKRPDTLARPEEQIMTNHLTADIMFIDKNLNDVGKWVVLTGVENTNTFRGVAGISELEGGIGLRIEEVDPGLGERVSPDPGIDIERGPHSETLVQRGTFDTHYVDALVQLEAAPVSRSELQIHRLLYRAGMYVFERSQGTYRLFHRSVNGEIVQTPVQTFADGRYYIDRPSWGPVHRVPYDNLEQLSSALKQMGLQLQSRLPH</sequence>
<feature type="domain" description="Dermonecrotic toxin N-terminal" evidence="2">
    <location>
        <begin position="49"/>
        <end position="310"/>
    </location>
</feature>
<dbReference type="KEGG" id="pfo:Pfl01_4586"/>
<accession>Q3K7D1</accession>
<feature type="region of interest" description="Disordered" evidence="1">
    <location>
        <begin position="1"/>
        <end position="31"/>
    </location>
</feature>
<evidence type="ECO:0000313" key="4">
    <source>
        <dbReference type="Proteomes" id="UP000002704"/>
    </source>
</evidence>
<proteinExistence type="predicted"/>
<dbReference type="Gene3D" id="3.40.50.11550">
    <property type="match status" value="1"/>
</dbReference>
<dbReference type="EMBL" id="CP000094">
    <property type="protein sequence ID" value="ABA76323.1"/>
    <property type="molecule type" value="Genomic_DNA"/>
</dbReference>
<dbReference type="AlphaFoldDB" id="Q3K7D1"/>
<evidence type="ECO:0000259" key="2">
    <source>
        <dbReference type="Pfam" id="PF20178"/>
    </source>
</evidence>
<reference evidence="3 4" key="1">
    <citation type="journal article" date="2009" name="Genome Biol.">
        <title>Genomic and genetic analyses of diversity and plant interactions of Pseudomonas fluorescens.</title>
        <authorList>
            <person name="Silby M.W."/>
            <person name="Cerdeno-Tarraga A.M."/>
            <person name="Vernikos G.S."/>
            <person name="Giddens S.R."/>
            <person name="Jackson R.W."/>
            <person name="Preston G.M."/>
            <person name="Zhang X.X."/>
            <person name="Moon C.D."/>
            <person name="Gehrig S.M."/>
            <person name="Godfrey S.A."/>
            <person name="Knight C.G."/>
            <person name="Malone J.G."/>
            <person name="Robinson Z."/>
            <person name="Spiers A.J."/>
            <person name="Harris S."/>
            <person name="Challis G.L."/>
            <person name="Yaxley A.M."/>
            <person name="Harris D."/>
            <person name="Seeger K."/>
            <person name="Murphy L."/>
            <person name="Rutter S."/>
            <person name="Squares R."/>
            <person name="Quail M.A."/>
            <person name="Saunders E."/>
            <person name="Mavromatis K."/>
            <person name="Brettin T.S."/>
            <person name="Bentley S.D."/>
            <person name="Hothersall J."/>
            <person name="Stephens E."/>
            <person name="Thomas C.M."/>
            <person name="Parkhill J."/>
            <person name="Levy S.B."/>
            <person name="Rainey P.B."/>
            <person name="Thomson N.R."/>
        </authorList>
    </citation>
    <scope>NUCLEOTIDE SEQUENCE [LARGE SCALE GENOMIC DNA]</scope>
    <source>
        <strain evidence="3 4">Pf0-1</strain>
    </source>
</reference>
<evidence type="ECO:0000313" key="3">
    <source>
        <dbReference type="EMBL" id="ABA76323.1"/>
    </source>
</evidence>
<dbReference type="RefSeq" id="WP_011335796.1">
    <property type="nucleotide sequence ID" value="NC_007492.2"/>
</dbReference>
<dbReference type="eggNOG" id="COG3774">
    <property type="taxonomic scope" value="Bacteria"/>
</dbReference>
<feature type="compositionally biased region" description="Basic and acidic residues" evidence="1">
    <location>
        <begin position="1"/>
        <end position="11"/>
    </location>
</feature>
<organism evidence="3 4">
    <name type="scientific">Pseudomonas fluorescens (strain Pf0-1)</name>
    <dbReference type="NCBI Taxonomy" id="205922"/>
    <lineage>
        <taxon>Bacteria</taxon>
        <taxon>Pseudomonadati</taxon>
        <taxon>Pseudomonadota</taxon>
        <taxon>Gammaproteobacteria</taxon>
        <taxon>Pseudomonadales</taxon>
        <taxon>Pseudomonadaceae</taxon>
        <taxon>Pseudomonas</taxon>
    </lineage>
</organism>